<comment type="subunit">
    <text evidence="3">Homotrimer.</text>
</comment>
<reference evidence="8" key="1">
    <citation type="submission" date="2020-04" db="EMBL/GenBank/DDBJ databases">
        <authorList>
            <person name="Alioto T."/>
            <person name="Alioto T."/>
            <person name="Gomez Garrido J."/>
        </authorList>
    </citation>
    <scope>NUCLEOTIDE SEQUENCE</scope>
    <source>
        <strain evidence="8">A484AB</strain>
    </source>
</reference>
<sequence>MGNLALNKPLKASALYKSDMKDTQANNGDVTEPEAHYASHSSAKDPFWRVDLLDLYLVTTVEIVTRVDGFFYQNGVMEVRVGNSLENEGNSNPLCGEPKDLSDLPRHVYRCELYGRYVNVKKSNIPTVYILILQEVFVNKEPTTNVAFGKTTFHSSRYQVAAGSDKAVDGTVDGFNSKPGHFPHWCMIDLGETIPIVKIFLVHIHKIDRLNKMIVTIGDSSTDHGKDNPRMGGIHDFSKSQTTTLYNNPRMSGRYATIESLRDEQIAFKEIELYSESMRKYLKIG</sequence>
<evidence type="ECO:0000313" key="9">
    <source>
        <dbReference type="Proteomes" id="UP001152795"/>
    </source>
</evidence>
<keyword evidence="6" id="KW-0106">Calcium</keyword>
<evidence type="ECO:0000256" key="7">
    <source>
        <dbReference type="ARBA" id="ARBA00023157"/>
    </source>
</evidence>
<dbReference type="GO" id="GO:0001868">
    <property type="term" value="P:regulation of complement activation, lectin pathway"/>
    <property type="evidence" value="ECO:0007669"/>
    <property type="project" value="UniProtKB-ARBA"/>
</dbReference>
<dbReference type="Proteomes" id="UP001152795">
    <property type="component" value="Unassembled WGS sequence"/>
</dbReference>
<keyword evidence="4" id="KW-0479">Metal-binding</keyword>
<dbReference type="OrthoDB" id="547680at2759"/>
<name>A0A7D9HR70_PARCT</name>
<dbReference type="PANTHER" id="PTHR45713:SF6">
    <property type="entry name" value="F5_8 TYPE C DOMAIN-CONTAINING PROTEIN"/>
    <property type="match status" value="1"/>
</dbReference>
<comment type="caution">
    <text evidence="8">The sequence shown here is derived from an EMBL/GenBank/DDBJ whole genome shotgun (WGS) entry which is preliminary data.</text>
</comment>
<evidence type="ECO:0000256" key="6">
    <source>
        <dbReference type="ARBA" id="ARBA00022837"/>
    </source>
</evidence>
<gene>
    <name evidence="8" type="ORF">PACLA_8A001377</name>
</gene>
<dbReference type="SMART" id="SM00607">
    <property type="entry name" value="FTP"/>
    <property type="match status" value="1"/>
</dbReference>
<evidence type="ECO:0000313" key="8">
    <source>
        <dbReference type="EMBL" id="CAB3988800.1"/>
    </source>
</evidence>
<evidence type="ECO:0000256" key="5">
    <source>
        <dbReference type="ARBA" id="ARBA00022734"/>
    </source>
</evidence>
<accession>A0A7D9HR70</accession>
<evidence type="ECO:0000256" key="3">
    <source>
        <dbReference type="ARBA" id="ARBA00011233"/>
    </source>
</evidence>
<keyword evidence="9" id="KW-1185">Reference proteome</keyword>
<dbReference type="GO" id="GO:0046872">
    <property type="term" value="F:metal ion binding"/>
    <property type="evidence" value="ECO:0007669"/>
    <property type="project" value="UniProtKB-KW"/>
</dbReference>
<dbReference type="InterPro" id="IPR006585">
    <property type="entry name" value="FTP1"/>
</dbReference>
<organism evidence="8 9">
    <name type="scientific">Paramuricea clavata</name>
    <name type="common">Red gorgonian</name>
    <name type="synonym">Violescent sea-whip</name>
    <dbReference type="NCBI Taxonomy" id="317549"/>
    <lineage>
        <taxon>Eukaryota</taxon>
        <taxon>Metazoa</taxon>
        <taxon>Cnidaria</taxon>
        <taxon>Anthozoa</taxon>
        <taxon>Octocorallia</taxon>
        <taxon>Malacalcyonacea</taxon>
        <taxon>Plexauridae</taxon>
        <taxon>Paramuricea</taxon>
    </lineage>
</organism>
<evidence type="ECO:0000256" key="4">
    <source>
        <dbReference type="ARBA" id="ARBA00022723"/>
    </source>
</evidence>
<dbReference type="Gene3D" id="2.60.120.260">
    <property type="entry name" value="Galactose-binding domain-like"/>
    <property type="match status" value="2"/>
</dbReference>
<dbReference type="InterPro" id="IPR051941">
    <property type="entry name" value="BG_Antigen-Binding_Lectin"/>
</dbReference>
<keyword evidence="7" id="KW-1015">Disulfide bond</keyword>
<comment type="similarity">
    <text evidence="2">Belongs to the fucolectin family.</text>
</comment>
<dbReference type="GO" id="GO:0010185">
    <property type="term" value="P:regulation of cellular defense response"/>
    <property type="evidence" value="ECO:0007669"/>
    <property type="project" value="UniProtKB-ARBA"/>
</dbReference>
<protein>
    <submittedName>
        <fullName evidence="8">Uncharacterized protein</fullName>
    </submittedName>
</protein>
<keyword evidence="5" id="KW-0430">Lectin</keyword>
<dbReference type="GO" id="GO:0042806">
    <property type="term" value="F:fucose binding"/>
    <property type="evidence" value="ECO:0007669"/>
    <property type="project" value="UniProtKB-ARBA"/>
</dbReference>
<dbReference type="EMBL" id="CACRXK020001382">
    <property type="protein sequence ID" value="CAB3988800.1"/>
    <property type="molecule type" value="Genomic_DNA"/>
</dbReference>
<comment type="function">
    <text evidence="1">Acts as a defensive agent. Recognizes blood group fucosylated oligosaccharides including A, B, H and Lewis B-type antigens. Does not recognize Lewis A antigen and has low affinity for monovalent haptens.</text>
</comment>
<dbReference type="PANTHER" id="PTHR45713">
    <property type="entry name" value="FTP DOMAIN-CONTAINING PROTEIN"/>
    <property type="match status" value="1"/>
</dbReference>
<dbReference type="AlphaFoldDB" id="A0A7D9HR70"/>
<evidence type="ECO:0000256" key="1">
    <source>
        <dbReference type="ARBA" id="ARBA00002219"/>
    </source>
</evidence>
<dbReference type="SUPFAM" id="SSF49785">
    <property type="entry name" value="Galactose-binding domain-like"/>
    <property type="match status" value="2"/>
</dbReference>
<evidence type="ECO:0000256" key="2">
    <source>
        <dbReference type="ARBA" id="ARBA00010147"/>
    </source>
</evidence>
<dbReference type="InterPro" id="IPR008979">
    <property type="entry name" value="Galactose-bd-like_sf"/>
</dbReference>
<proteinExistence type="inferred from homology"/>